<feature type="transmembrane region" description="Helical" evidence="1">
    <location>
        <begin position="540"/>
        <end position="557"/>
    </location>
</feature>
<accession>A0A4Z1PBH3</accession>
<keyword evidence="1" id="KW-0812">Transmembrane</keyword>
<dbReference type="Proteomes" id="UP000298493">
    <property type="component" value="Unassembled WGS sequence"/>
</dbReference>
<dbReference type="AlphaFoldDB" id="A0A4Z1PBH3"/>
<dbReference type="EMBL" id="SNSC02000013">
    <property type="protein sequence ID" value="TID18941.1"/>
    <property type="molecule type" value="Genomic_DNA"/>
</dbReference>
<feature type="transmembrane region" description="Helical" evidence="1">
    <location>
        <begin position="82"/>
        <end position="101"/>
    </location>
</feature>
<dbReference type="STRING" id="86259.A0A4Z1PBH3"/>
<comment type="caution">
    <text evidence="2">The sequence shown here is derived from an EMBL/GenBank/DDBJ whole genome shotgun (WGS) entry which is preliminary data.</text>
</comment>
<feature type="transmembrane region" description="Helical" evidence="1">
    <location>
        <begin position="593"/>
        <end position="613"/>
    </location>
</feature>
<feature type="transmembrane region" description="Helical" evidence="1">
    <location>
        <begin position="184"/>
        <end position="205"/>
    </location>
</feature>
<keyword evidence="1" id="KW-1133">Transmembrane helix</keyword>
<evidence type="ECO:0000313" key="2">
    <source>
        <dbReference type="EMBL" id="TID18941.1"/>
    </source>
</evidence>
<organism evidence="2 3">
    <name type="scientific">Venturia nashicola</name>
    <dbReference type="NCBI Taxonomy" id="86259"/>
    <lineage>
        <taxon>Eukaryota</taxon>
        <taxon>Fungi</taxon>
        <taxon>Dikarya</taxon>
        <taxon>Ascomycota</taxon>
        <taxon>Pezizomycotina</taxon>
        <taxon>Dothideomycetes</taxon>
        <taxon>Pleosporomycetidae</taxon>
        <taxon>Venturiales</taxon>
        <taxon>Venturiaceae</taxon>
        <taxon>Venturia</taxon>
    </lineage>
</organism>
<sequence>MDSPSTRKILWNFVTREWKASCRELWADLRAVRWTRTLPWSGLTAWIGGIAVSIAFACMYANKIDDFCMPDGSFSTDPSSYNIWTISGFFQITLGFGQLSFGQAKFIDIAFDVVAGRGGQAVLAAISYQIIKRYITSAMEASPISYGTYKTLFLRDGISFTGVIDLIREFSTHRPLTSSWAMNWMVLSAIFVILFPTLISALSGYSSNNHAYIFDGSGNLMDYQKLFMVDYVIHDASRLNFTFFDTVTNERSSIWTYEKGTRTRKPARISTYWANFTLNDTYTVKRPKNYESCGHYGSFRYGAQAPPYFDASQDGYRLFDCVFRGYVSAYAANYGFFGLKQENSTFFNSTLPSPIINITATYIDPSVKWAKGYSNYAIYGNNWTDTSGARHFDDPSQATYTTSSGNETFVLGDPTTQGKCQPDVSYKWGFSFLFLFIFLIVLLVWTVGTYIMWLKARLALRHHDDAEIVGEYKAVINLASAMNNEFGKHGEIPGVLRERQIRSIMKKELNGGTMMYQSPLRENKFRFRDGFKRWLIKDKWWILAFTTSLICVVAPNATSYSTYGSFLFGTLSLFIAVGIPAARIIGRTKRSRILMLAIFLVLGLLTIIIMGSLN</sequence>
<feature type="transmembrane region" description="Helical" evidence="1">
    <location>
        <begin position="428"/>
        <end position="453"/>
    </location>
</feature>
<evidence type="ECO:0000313" key="3">
    <source>
        <dbReference type="Proteomes" id="UP000298493"/>
    </source>
</evidence>
<feature type="transmembrane region" description="Helical" evidence="1">
    <location>
        <begin position="563"/>
        <end position="581"/>
    </location>
</feature>
<gene>
    <name evidence="2" type="ORF">E6O75_ATG06062</name>
</gene>
<feature type="transmembrane region" description="Helical" evidence="1">
    <location>
        <begin position="43"/>
        <end position="62"/>
    </location>
</feature>
<protein>
    <submittedName>
        <fullName evidence="2">Uncharacterized protein</fullName>
    </submittedName>
</protein>
<keyword evidence="1" id="KW-0472">Membrane</keyword>
<evidence type="ECO:0000256" key="1">
    <source>
        <dbReference type="SAM" id="Phobius"/>
    </source>
</evidence>
<proteinExistence type="predicted"/>
<name>A0A4Z1PBH3_9PEZI</name>
<keyword evidence="3" id="KW-1185">Reference proteome</keyword>
<reference evidence="2 3" key="1">
    <citation type="submission" date="2019-04" db="EMBL/GenBank/DDBJ databases">
        <title>High contiguity whole genome sequence and gene annotation resource for two Venturia nashicola isolates.</title>
        <authorList>
            <person name="Prokchorchik M."/>
            <person name="Won K."/>
            <person name="Lee Y."/>
            <person name="Choi E.D."/>
            <person name="Segonzac C."/>
            <person name="Sohn K.H."/>
        </authorList>
    </citation>
    <scope>NUCLEOTIDE SEQUENCE [LARGE SCALE GENOMIC DNA]</scope>
    <source>
        <strain evidence="2 3">PRI2</strain>
    </source>
</reference>